<evidence type="ECO:0000313" key="2">
    <source>
        <dbReference type="EMBL" id="CAE8613016.1"/>
    </source>
</evidence>
<keyword evidence="5" id="KW-1185">Reference proteome</keyword>
<dbReference type="Proteomes" id="UP000654075">
    <property type="component" value="Unassembled WGS sequence"/>
</dbReference>
<dbReference type="Proteomes" id="UP000626109">
    <property type="component" value="Unassembled WGS sequence"/>
</dbReference>
<evidence type="ECO:0000259" key="1">
    <source>
        <dbReference type="PROSITE" id="PS50097"/>
    </source>
</evidence>
<sequence length="352" mass="39092">MITSWNLLPSDQICLQAASDDIEEEEHDMLWSSGAVLHVSDPENFVARFVITEGSREFIVGVVHEASAKQVEYVTAQTCLKNTLQKCEDTLFFFAQDVGVSLVCVPTCKPLDLHQKLTSSEDRYNCNIHTGVTIIKRDGKVQLLSGSQLLGAWKVAGDRHYPCVLLKWDDTKITYSVDVKYSVESVRKRKNSCLLMGRVYEDRKFTDAVLTCRGHRIPVHRAILAAASPVFARMWDSGMREASEAAVDITDTEPAVLEAVVRYVYTSELPEDADVVQLFASAQKYELQALAEHTAEKMVLGLDASNVLQRCRTVHRHAAAGGATAQTLWEQLFSAVQADPGLMRSLVENALT</sequence>
<dbReference type="InterPro" id="IPR011333">
    <property type="entry name" value="SKP1/BTB/POZ_sf"/>
</dbReference>
<dbReference type="EMBL" id="CAJNNW010028936">
    <property type="protein sequence ID" value="CAE8698353.1"/>
    <property type="molecule type" value="Genomic_DNA"/>
</dbReference>
<dbReference type="Pfam" id="PF00651">
    <property type="entry name" value="BTB"/>
    <property type="match status" value="1"/>
</dbReference>
<gene>
    <name evidence="2" type="ORF">PGLA1383_LOCUS30801</name>
    <name evidence="3" type="ORF">PGLA2088_LOCUS30693</name>
</gene>
<dbReference type="InterPro" id="IPR000210">
    <property type="entry name" value="BTB/POZ_dom"/>
</dbReference>
<proteinExistence type="predicted"/>
<accession>A0A813KAL9</accession>
<dbReference type="CDD" id="cd18186">
    <property type="entry name" value="BTB_POZ_ZBTB_KLHL-like"/>
    <property type="match status" value="1"/>
</dbReference>
<evidence type="ECO:0000313" key="3">
    <source>
        <dbReference type="EMBL" id="CAE8698353.1"/>
    </source>
</evidence>
<comment type="caution">
    <text evidence="3">The sequence shown here is derived from an EMBL/GenBank/DDBJ whole genome shotgun (WGS) entry which is preliminary data.</text>
</comment>
<dbReference type="SMART" id="SM00225">
    <property type="entry name" value="BTB"/>
    <property type="match status" value="1"/>
</dbReference>
<feature type="domain" description="BTB" evidence="1">
    <location>
        <begin position="206"/>
        <end position="273"/>
    </location>
</feature>
<dbReference type="SUPFAM" id="SSF54695">
    <property type="entry name" value="POZ domain"/>
    <property type="match status" value="1"/>
</dbReference>
<dbReference type="AlphaFoldDB" id="A0A813KAL9"/>
<organism evidence="3 4">
    <name type="scientific">Polarella glacialis</name>
    <name type="common">Dinoflagellate</name>
    <dbReference type="NCBI Taxonomy" id="89957"/>
    <lineage>
        <taxon>Eukaryota</taxon>
        <taxon>Sar</taxon>
        <taxon>Alveolata</taxon>
        <taxon>Dinophyceae</taxon>
        <taxon>Suessiales</taxon>
        <taxon>Suessiaceae</taxon>
        <taxon>Polarella</taxon>
    </lineage>
</organism>
<evidence type="ECO:0000313" key="5">
    <source>
        <dbReference type="Proteomes" id="UP000654075"/>
    </source>
</evidence>
<evidence type="ECO:0000313" key="4">
    <source>
        <dbReference type="Proteomes" id="UP000626109"/>
    </source>
</evidence>
<dbReference type="PROSITE" id="PS50097">
    <property type="entry name" value="BTB"/>
    <property type="match status" value="1"/>
</dbReference>
<name>A0A813KAL9_POLGL</name>
<protein>
    <recommendedName>
        <fullName evidence="1">BTB domain-containing protein</fullName>
    </recommendedName>
</protein>
<dbReference type="OrthoDB" id="6359816at2759"/>
<dbReference type="Gene3D" id="3.30.710.10">
    <property type="entry name" value="Potassium Channel Kv1.1, Chain A"/>
    <property type="match status" value="1"/>
</dbReference>
<dbReference type="PANTHER" id="PTHR24413">
    <property type="entry name" value="SPECKLE-TYPE POZ PROTEIN"/>
    <property type="match status" value="1"/>
</dbReference>
<dbReference type="EMBL" id="CAJNNV010025192">
    <property type="protein sequence ID" value="CAE8613016.1"/>
    <property type="molecule type" value="Genomic_DNA"/>
</dbReference>
<reference evidence="3" key="1">
    <citation type="submission" date="2021-02" db="EMBL/GenBank/DDBJ databases">
        <authorList>
            <person name="Dougan E. K."/>
            <person name="Rhodes N."/>
            <person name="Thang M."/>
            <person name="Chan C."/>
        </authorList>
    </citation>
    <scope>NUCLEOTIDE SEQUENCE</scope>
</reference>